<dbReference type="Gene3D" id="2.40.50.140">
    <property type="entry name" value="Nucleic acid-binding proteins"/>
    <property type="match status" value="1"/>
</dbReference>
<sequence length="687" mass="77317">MILRGASRHTRCCNQSLRQSYVEISRYVRTRSHGTTSPTLRNSLNGVRNFSLSIARRDTALSESLQKSLGSYKQTLLKNTNTLHDWSSDLDCRPVDDTEIIVQGYLGSRRNISKNLTFAVLRNPAQTSCVQIVSNGQDLDSHSKLKSLREWTPVAIRGVLKHRRPAEEKTLQGMTLVINRELLLIDVTPLNEMSNDIIVKEDTAFSPEQRHLQLRLDRATRQNLVFRSEVSKWAQHRLGEEGFLQVETPILFKSTPEGAREFLVPTRNKGLAYALPQSPQQYKQILMASGVHKYYQVARCFRDEDLRADRQPEFTQLDLEMAFVGDDEVMDVIQNLMYFIGEKCMEKNWMSSPEIPRMTYQEAMASYGSDKPDLRLGAKVHQITEKLPRDLIGKMTGLEDPTIDAFVMEVSDDAKITRKFISRFLDSSEGRPFLQNPDGQPGIFVVDMSQPQQGLGALGHGFLMNWPEDLDIDHGWLLVLQARKNERFYGGSTMMGNLRLALHKAAVSQGLIAPPEGYAFTWINDFPLFTPSNDVDPGQGGAAGLSATHHPFTAPKTAADVDLLLTEPEKVVAAHYDLVVNGVELGGGSRRIHNADVQEFIFRDVLRMKQQRIEDFRHLLDVLRSGCPPHAGIALGWDRLIAVMLGKESVRDVIAFPKSGKGEDMLVKAPNALTKAQLDTYHLQLKD</sequence>
<dbReference type="GO" id="GO:0006422">
    <property type="term" value="P:aspartyl-tRNA aminoacylation"/>
    <property type="evidence" value="ECO:0007669"/>
    <property type="project" value="TreeGrafter"/>
</dbReference>
<dbReference type="GO" id="GO:0005739">
    <property type="term" value="C:mitochondrion"/>
    <property type="evidence" value="ECO:0007669"/>
    <property type="project" value="TreeGrafter"/>
</dbReference>
<dbReference type="InterPro" id="IPR004115">
    <property type="entry name" value="GAD-like_sf"/>
</dbReference>
<dbReference type="InterPro" id="IPR002312">
    <property type="entry name" value="Asp/Asn-tRNA-synth_IIb"/>
</dbReference>
<dbReference type="Gene3D" id="3.30.930.10">
    <property type="entry name" value="Bira Bifunctional Protein, Domain 2"/>
    <property type="match status" value="1"/>
</dbReference>
<accession>A0A9P4V9C1</accession>
<dbReference type="SUPFAM" id="SSF50249">
    <property type="entry name" value="Nucleic acid-binding proteins"/>
    <property type="match status" value="1"/>
</dbReference>
<dbReference type="HAMAP" id="MF_00044">
    <property type="entry name" value="Asp_tRNA_synth_type1"/>
    <property type="match status" value="1"/>
</dbReference>
<gene>
    <name evidence="8" type="ORF">EJ04DRAFT_507111</name>
</gene>
<keyword evidence="6" id="KW-0030">Aminoacyl-tRNA synthetase</keyword>
<evidence type="ECO:0000256" key="5">
    <source>
        <dbReference type="ARBA" id="ARBA00022917"/>
    </source>
</evidence>
<keyword evidence="2" id="KW-0436">Ligase</keyword>
<dbReference type="EMBL" id="ML996097">
    <property type="protein sequence ID" value="KAF2741268.1"/>
    <property type="molecule type" value="Genomic_DNA"/>
</dbReference>
<dbReference type="OrthoDB" id="439710at2759"/>
<keyword evidence="3" id="KW-0547">Nucleotide-binding</keyword>
<dbReference type="InterPro" id="IPR004364">
    <property type="entry name" value="Aa-tRNA-synt_II"/>
</dbReference>
<dbReference type="Gene3D" id="3.30.1360.30">
    <property type="entry name" value="GAD-like domain"/>
    <property type="match status" value="1"/>
</dbReference>
<dbReference type="InterPro" id="IPR006195">
    <property type="entry name" value="aa-tRNA-synth_II"/>
</dbReference>
<dbReference type="GO" id="GO:0005524">
    <property type="term" value="F:ATP binding"/>
    <property type="evidence" value="ECO:0007669"/>
    <property type="project" value="UniProtKB-KW"/>
</dbReference>
<keyword evidence="9" id="KW-1185">Reference proteome</keyword>
<dbReference type="GO" id="GO:0004815">
    <property type="term" value="F:aspartate-tRNA ligase activity"/>
    <property type="evidence" value="ECO:0007669"/>
    <property type="project" value="TreeGrafter"/>
</dbReference>
<organism evidence="8 9">
    <name type="scientific">Polyplosphaeria fusca</name>
    <dbReference type="NCBI Taxonomy" id="682080"/>
    <lineage>
        <taxon>Eukaryota</taxon>
        <taxon>Fungi</taxon>
        <taxon>Dikarya</taxon>
        <taxon>Ascomycota</taxon>
        <taxon>Pezizomycotina</taxon>
        <taxon>Dothideomycetes</taxon>
        <taxon>Pleosporomycetidae</taxon>
        <taxon>Pleosporales</taxon>
        <taxon>Tetraplosphaeriaceae</taxon>
        <taxon>Polyplosphaeria</taxon>
    </lineage>
</organism>
<evidence type="ECO:0000313" key="9">
    <source>
        <dbReference type="Proteomes" id="UP000799444"/>
    </source>
</evidence>
<dbReference type="PANTHER" id="PTHR22594">
    <property type="entry name" value="ASPARTYL/LYSYL-TRNA SYNTHETASE"/>
    <property type="match status" value="1"/>
</dbReference>
<dbReference type="InterPro" id="IPR012340">
    <property type="entry name" value="NA-bd_OB-fold"/>
</dbReference>
<dbReference type="AlphaFoldDB" id="A0A9P4V9C1"/>
<evidence type="ECO:0000256" key="4">
    <source>
        <dbReference type="ARBA" id="ARBA00022840"/>
    </source>
</evidence>
<dbReference type="PROSITE" id="PS50862">
    <property type="entry name" value="AA_TRNA_LIGASE_II"/>
    <property type="match status" value="1"/>
</dbReference>
<dbReference type="NCBIfam" id="NF001750">
    <property type="entry name" value="PRK00476.1"/>
    <property type="match status" value="1"/>
</dbReference>
<dbReference type="InterPro" id="IPR045864">
    <property type="entry name" value="aa-tRNA-synth_II/BPL/LPL"/>
</dbReference>
<dbReference type="PRINTS" id="PR01042">
    <property type="entry name" value="TRNASYNTHASP"/>
</dbReference>
<evidence type="ECO:0000256" key="2">
    <source>
        <dbReference type="ARBA" id="ARBA00022598"/>
    </source>
</evidence>
<keyword evidence="5" id="KW-0648">Protein biosynthesis</keyword>
<evidence type="ECO:0000313" key="8">
    <source>
        <dbReference type="EMBL" id="KAF2741268.1"/>
    </source>
</evidence>
<evidence type="ECO:0000256" key="6">
    <source>
        <dbReference type="ARBA" id="ARBA00023146"/>
    </source>
</evidence>
<dbReference type="NCBIfam" id="TIGR00459">
    <property type="entry name" value="aspS_bact"/>
    <property type="match status" value="1"/>
</dbReference>
<name>A0A9P4V9C1_9PLEO</name>
<proteinExistence type="inferred from homology"/>
<keyword evidence="4" id="KW-0067">ATP-binding</keyword>
<dbReference type="InterPro" id="IPR004524">
    <property type="entry name" value="Asp-tRNA-ligase_1"/>
</dbReference>
<comment type="caution">
    <text evidence="8">The sequence shown here is derived from an EMBL/GenBank/DDBJ whole genome shotgun (WGS) entry which is preliminary data.</text>
</comment>
<dbReference type="SUPFAM" id="SSF55681">
    <property type="entry name" value="Class II aaRS and biotin synthetases"/>
    <property type="match status" value="1"/>
</dbReference>
<protein>
    <submittedName>
        <fullName evidence="8">Aspartyl-tRNA synthetase</fullName>
    </submittedName>
</protein>
<dbReference type="Proteomes" id="UP000799444">
    <property type="component" value="Unassembled WGS sequence"/>
</dbReference>
<evidence type="ECO:0000256" key="1">
    <source>
        <dbReference type="ARBA" id="ARBA00006303"/>
    </source>
</evidence>
<comment type="similarity">
    <text evidence="1">Belongs to the class-II aminoacyl-tRNA synthetase family. Type 1 subfamily.</text>
</comment>
<evidence type="ECO:0000256" key="3">
    <source>
        <dbReference type="ARBA" id="ARBA00022741"/>
    </source>
</evidence>
<reference evidence="8" key="1">
    <citation type="journal article" date="2020" name="Stud. Mycol.">
        <title>101 Dothideomycetes genomes: a test case for predicting lifestyles and emergence of pathogens.</title>
        <authorList>
            <person name="Haridas S."/>
            <person name="Albert R."/>
            <person name="Binder M."/>
            <person name="Bloem J."/>
            <person name="Labutti K."/>
            <person name="Salamov A."/>
            <person name="Andreopoulos B."/>
            <person name="Baker S."/>
            <person name="Barry K."/>
            <person name="Bills G."/>
            <person name="Bluhm B."/>
            <person name="Cannon C."/>
            <person name="Castanera R."/>
            <person name="Culley D."/>
            <person name="Daum C."/>
            <person name="Ezra D."/>
            <person name="Gonzalez J."/>
            <person name="Henrissat B."/>
            <person name="Kuo A."/>
            <person name="Liang C."/>
            <person name="Lipzen A."/>
            <person name="Lutzoni F."/>
            <person name="Magnuson J."/>
            <person name="Mondo S."/>
            <person name="Nolan M."/>
            <person name="Ohm R."/>
            <person name="Pangilinan J."/>
            <person name="Park H.-J."/>
            <person name="Ramirez L."/>
            <person name="Alfaro M."/>
            <person name="Sun H."/>
            <person name="Tritt A."/>
            <person name="Yoshinaga Y."/>
            <person name="Zwiers L.-H."/>
            <person name="Turgeon B."/>
            <person name="Goodwin S."/>
            <person name="Spatafora J."/>
            <person name="Crous P."/>
            <person name="Grigoriev I."/>
        </authorList>
    </citation>
    <scope>NUCLEOTIDE SEQUENCE</scope>
    <source>
        <strain evidence="8">CBS 125425</strain>
    </source>
</reference>
<feature type="domain" description="Aminoacyl-transfer RNA synthetases class-II family profile" evidence="7">
    <location>
        <begin position="227"/>
        <end position="670"/>
    </location>
</feature>
<dbReference type="PANTHER" id="PTHR22594:SF5">
    <property type="entry name" value="ASPARTATE--TRNA LIGASE, MITOCHONDRIAL"/>
    <property type="match status" value="1"/>
</dbReference>
<evidence type="ECO:0000259" key="7">
    <source>
        <dbReference type="PROSITE" id="PS50862"/>
    </source>
</evidence>
<dbReference type="Pfam" id="PF00152">
    <property type="entry name" value="tRNA-synt_2"/>
    <property type="match status" value="1"/>
</dbReference>